<dbReference type="EMBL" id="JAEPCM010000436">
    <property type="protein sequence ID" value="MCG7947148.1"/>
    <property type="molecule type" value="Genomic_DNA"/>
</dbReference>
<dbReference type="Pfam" id="PF03597">
    <property type="entry name" value="FixS"/>
    <property type="match status" value="1"/>
</dbReference>
<reference evidence="2" key="1">
    <citation type="journal article" date="2021" name="Proc. Natl. Acad. Sci. U.S.A.">
        <title>Global biogeography of chemosynthetic symbionts reveals both localized and globally distributed symbiont groups. .</title>
        <authorList>
            <person name="Osvatic J.T."/>
            <person name="Wilkins L.G.E."/>
            <person name="Leibrecht L."/>
            <person name="Leray M."/>
            <person name="Zauner S."/>
            <person name="Polzin J."/>
            <person name="Camacho Y."/>
            <person name="Gros O."/>
            <person name="van Gils J.A."/>
            <person name="Eisen J.A."/>
            <person name="Petersen J.M."/>
            <person name="Yuen B."/>
        </authorList>
    </citation>
    <scope>NUCLEOTIDE SEQUENCE</scope>
    <source>
        <strain evidence="2">MAGclacostrist064TRANS</strain>
    </source>
</reference>
<sequence>MDVIYGLIPGMIFLGLAAVGVLFWA</sequence>
<dbReference type="AlphaFoldDB" id="A0A9E4KFX6"/>
<evidence type="ECO:0000313" key="3">
    <source>
        <dbReference type="Proteomes" id="UP000886667"/>
    </source>
</evidence>
<keyword evidence="1" id="KW-1133">Transmembrane helix</keyword>
<comment type="caution">
    <text evidence="2">The sequence shown here is derived from an EMBL/GenBank/DDBJ whole genome shotgun (WGS) entry which is preliminary data.</text>
</comment>
<feature type="non-terminal residue" evidence="2">
    <location>
        <position position="25"/>
    </location>
</feature>
<feature type="transmembrane region" description="Helical" evidence="1">
    <location>
        <begin position="6"/>
        <end position="24"/>
    </location>
</feature>
<dbReference type="Proteomes" id="UP000886667">
    <property type="component" value="Unassembled WGS sequence"/>
</dbReference>
<evidence type="ECO:0000313" key="2">
    <source>
        <dbReference type="EMBL" id="MCG7947148.1"/>
    </source>
</evidence>
<organism evidence="2 3">
    <name type="scientific">Candidatus Thiodiazotropha taylori</name>
    <dbReference type="NCBI Taxonomy" id="2792791"/>
    <lineage>
        <taxon>Bacteria</taxon>
        <taxon>Pseudomonadati</taxon>
        <taxon>Pseudomonadota</taxon>
        <taxon>Gammaproteobacteria</taxon>
        <taxon>Chromatiales</taxon>
        <taxon>Sedimenticolaceae</taxon>
        <taxon>Candidatus Thiodiazotropha</taxon>
    </lineage>
</organism>
<dbReference type="InterPro" id="IPR004714">
    <property type="entry name" value="Cyt_oxidase_maturation_cbb3"/>
</dbReference>
<keyword evidence="1" id="KW-0472">Membrane</keyword>
<accession>A0A9E4KFX6</accession>
<gene>
    <name evidence="2" type="primary">ccoS</name>
    <name evidence="2" type="ORF">JAZ07_12460</name>
</gene>
<name>A0A9E4KFX6_9GAMM</name>
<protein>
    <submittedName>
        <fullName evidence="2">Cbb3-type cytochrome oxidase assembly protein CcoS</fullName>
    </submittedName>
</protein>
<proteinExistence type="predicted"/>
<keyword evidence="1" id="KW-0812">Transmembrane</keyword>
<evidence type="ECO:0000256" key="1">
    <source>
        <dbReference type="SAM" id="Phobius"/>
    </source>
</evidence>